<gene>
    <name evidence="1" type="ORF">C9I28_14670</name>
</gene>
<keyword evidence="2" id="KW-1185">Reference proteome</keyword>
<dbReference type="Proteomes" id="UP000240505">
    <property type="component" value="Chromosome"/>
</dbReference>
<evidence type="ECO:0000313" key="1">
    <source>
        <dbReference type="EMBL" id="AVR96777.1"/>
    </source>
</evidence>
<reference evidence="1 2" key="1">
    <citation type="submission" date="2018-03" db="EMBL/GenBank/DDBJ databases">
        <title>Massilia armeniaca sp. nov., isolated from desert soil.</title>
        <authorList>
            <person name="Huang H."/>
            <person name="Ren M."/>
        </authorList>
    </citation>
    <scope>NUCLEOTIDE SEQUENCE [LARGE SCALE GENOMIC DNA]</scope>
    <source>
        <strain evidence="1 2">ZMN-3</strain>
    </source>
</reference>
<protein>
    <submittedName>
        <fullName evidence="1">Uncharacterized protein</fullName>
    </submittedName>
</protein>
<dbReference type="AlphaFoldDB" id="A0A2R4CAV9"/>
<name>A0A2R4CAV9_9BURK</name>
<proteinExistence type="predicted"/>
<evidence type="ECO:0000313" key="2">
    <source>
        <dbReference type="Proteomes" id="UP000240505"/>
    </source>
</evidence>
<sequence>MAALRDLLGRRYRKRSIALLLIGLPMAIALNAAWAQKKEVFISNVLSANAEAASPLSIPAGLVH</sequence>
<organism evidence="1 2">
    <name type="scientific">Pseudoduganella armeniaca</name>
    <dbReference type="NCBI Taxonomy" id="2072590"/>
    <lineage>
        <taxon>Bacteria</taxon>
        <taxon>Pseudomonadati</taxon>
        <taxon>Pseudomonadota</taxon>
        <taxon>Betaproteobacteria</taxon>
        <taxon>Burkholderiales</taxon>
        <taxon>Oxalobacteraceae</taxon>
        <taxon>Telluria group</taxon>
        <taxon>Pseudoduganella</taxon>
    </lineage>
</organism>
<dbReference type="EMBL" id="CP028324">
    <property type="protein sequence ID" value="AVR96777.1"/>
    <property type="molecule type" value="Genomic_DNA"/>
</dbReference>
<accession>A0A2R4CAV9</accession>
<dbReference type="KEGG" id="masz:C9I28_14670"/>